<dbReference type="AlphaFoldDB" id="A0A0D0TNH9"/>
<accession>A0A0D0TNH9</accession>
<proteinExistence type="predicted"/>
<name>A0A0D0TNH9_CRYGA</name>
<dbReference type="HOGENOM" id="CLU_3260516_0_0_1"/>
<sequence length="42" mass="4760">MFPTSPRPLRCWAAESRPFTPLSTVVSFLETFLLILPTLLPI</sequence>
<evidence type="ECO:0000313" key="1">
    <source>
        <dbReference type="EMBL" id="KIR48282.1"/>
    </source>
</evidence>
<protein>
    <submittedName>
        <fullName evidence="1">Bifunctional purine biosynthesis protein ade10</fullName>
    </submittedName>
</protein>
<gene>
    <name evidence="1" type="ORF">I312_02125</name>
</gene>
<dbReference type="EMBL" id="KN847977">
    <property type="protein sequence ID" value="KIR48282.1"/>
    <property type="molecule type" value="Genomic_DNA"/>
</dbReference>
<reference evidence="1" key="1">
    <citation type="submission" date="2015-01" db="EMBL/GenBank/DDBJ databases">
        <title>The Genome Sequence of Cryptococcus gattii CA1280.</title>
        <authorList>
            <consortium name="The Broad Institute Genomics Platform"/>
            <person name="Cuomo C."/>
            <person name="Litvintseva A."/>
            <person name="Chen Y."/>
            <person name="Heitman J."/>
            <person name="Sun S."/>
            <person name="Springer D."/>
            <person name="Dromer F."/>
            <person name="Young S."/>
            <person name="Zeng Q."/>
            <person name="Gargeya S."/>
            <person name="Abouelleil A."/>
            <person name="Alvarado L."/>
            <person name="Chapman S.B."/>
            <person name="Gainer-Dewar J."/>
            <person name="Goldberg J."/>
            <person name="Griggs A."/>
            <person name="Gujja S."/>
            <person name="Hansen M."/>
            <person name="Howarth C."/>
            <person name="Imamovic A."/>
            <person name="Larimer J."/>
            <person name="Murphy C."/>
            <person name="Naylor J."/>
            <person name="Pearson M."/>
            <person name="Priest M."/>
            <person name="Roberts A."/>
            <person name="Saif S."/>
            <person name="Shea T."/>
            <person name="Sykes S."/>
            <person name="Wortman J."/>
            <person name="Nusbaum C."/>
            <person name="Birren B."/>
        </authorList>
    </citation>
    <scope>NUCLEOTIDE SEQUENCE [LARGE SCALE GENOMIC DNA]</scope>
    <source>
        <strain evidence="1">CA1280</strain>
    </source>
</reference>
<organism evidence="1">
    <name type="scientific">Cryptococcus bacillisporus CA1280</name>
    <dbReference type="NCBI Taxonomy" id="1296109"/>
    <lineage>
        <taxon>Eukaryota</taxon>
        <taxon>Fungi</taxon>
        <taxon>Dikarya</taxon>
        <taxon>Basidiomycota</taxon>
        <taxon>Agaricomycotina</taxon>
        <taxon>Tremellomycetes</taxon>
        <taxon>Tremellales</taxon>
        <taxon>Cryptococcaceae</taxon>
        <taxon>Cryptococcus</taxon>
        <taxon>Cryptococcus gattii species complex</taxon>
    </lineage>
</organism>